<sequence>MCKEAQQGSHALQALHGLNHRRKEKHTSMDRPVACQWLPPFVEGKEGVRKQQEAEVEQRHHGQLKRRCEEQ</sequence>
<accession>A0A1C7MC46</accession>
<dbReference type="EMBL" id="LUGG01000005">
    <property type="protein sequence ID" value="OBZ74493.1"/>
    <property type="molecule type" value="Genomic_DNA"/>
</dbReference>
<name>A0A1C7MC46_GRIFR</name>
<feature type="compositionally biased region" description="Polar residues" evidence="1">
    <location>
        <begin position="1"/>
        <end position="10"/>
    </location>
</feature>
<gene>
    <name evidence="2" type="ORF">A0H81_05336</name>
</gene>
<comment type="caution">
    <text evidence="2">The sequence shown here is derived from an EMBL/GenBank/DDBJ whole genome shotgun (WGS) entry which is preliminary data.</text>
</comment>
<protein>
    <submittedName>
        <fullName evidence="2">Uncharacterized protein</fullName>
    </submittedName>
</protein>
<reference evidence="2 3" key="1">
    <citation type="submission" date="2016-03" db="EMBL/GenBank/DDBJ databases">
        <title>Whole genome sequencing of Grifola frondosa 9006-11.</title>
        <authorList>
            <person name="Min B."/>
            <person name="Park H."/>
            <person name="Kim J.-G."/>
            <person name="Cho H."/>
            <person name="Oh Y.-L."/>
            <person name="Kong W.-S."/>
            <person name="Choi I.-G."/>
        </authorList>
    </citation>
    <scope>NUCLEOTIDE SEQUENCE [LARGE SCALE GENOMIC DNA]</scope>
    <source>
        <strain evidence="2 3">9006-11</strain>
    </source>
</reference>
<feature type="region of interest" description="Disordered" evidence="1">
    <location>
        <begin position="46"/>
        <end position="71"/>
    </location>
</feature>
<keyword evidence="3" id="KW-1185">Reference proteome</keyword>
<dbReference type="AlphaFoldDB" id="A0A1C7MC46"/>
<evidence type="ECO:0000313" key="3">
    <source>
        <dbReference type="Proteomes" id="UP000092993"/>
    </source>
</evidence>
<evidence type="ECO:0000256" key="1">
    <source>
        <dbReference type="SAM" id="MobiDB-lite"/>
    </source>
</evidence>
<dbReference type="Proteomes" id="UP000092993">
    <property type="component" value="Unassembled WGS sequence"/>
</dbReference>
<proteinExistence type="predicted"/>
<evidence type="ECO:0000313" key="2">
    <source>
        <dbReference type="EMBL" id="OBZ74493.1"/>
    </source>
</evidence>
<feature type="region of interest" description="Disordered" evidence="1">
    <location>
        <begin position="1"/>
        <end position="32"/>
    </location>
</feature>
<organism evidence="2 3">
    <name type="scientific">Grifola frondosa</name>
    <name type="common">Maitake</name>
    <name type="synonym">Polyporus frondosus</name>
    <dbReference type="NCBI Taxonomy" id="5627"/>
    <lineage>
        <taxon>Eukaryota</taxon>
        <taxon>Fungi</taxon>
        <taxon>Dikarya</taxon>
        <taxon>Basidiomycota</taxon>
        <taxon>Agaricomycotina</taxon>
        <taxon>Agaricomycetes</taxon>
        <taxon>Polyporales</taxon>
        <taxon>Grifolaceae</taxon>
        <taxon>Grifola</taxon>
    </lineage>
</organism>